<dbReference type="EMBL" id="QNUK01003122">
    <property type="protein sequence ID" value="KAF5879762.1"/>
    <property type="molecule type" value="Genomic_DNA"/>
</dbReference>
<gene>
    <name evidence="2" type="primary">uxuA2</name>
    <name evidence="2" type="ORF">DAT39_023736</name>
</gene>
<dbReference type="Proteomes" id="UP000727407">
    <property type="component" value="Unassembled WGS sequence"/>
</dbReference>
<accession>A0A8J4TZ23</accession>
<evidence type="ECO:0000313" key="2">
    <source>
        <dbReference type="EMBL" id="KAF5879762.1"/>
    </source>
</evidence>
<reference evidence="2" key="1">
    <citation type="submission" date="2020-07" db="EMBL/GenBank/DDBJ databases">
        <title>Clarias magur genome sequencing, assembly and annotation.</title>
        <authorList>
            <person name="Kushwaha B."/>
            <person name="Kumar R."/>
            <person name="Das P."/>
            <person name="Joshi C.G."/>
            <person name="Kumar D."/>
            <person name="Nagpure N.S."/>
            <person name="Pandey M."/>
            <person name="Agarwal S."/>
            <person name="Srivastava S."/>
            <person name="Singh M."/>
            <person name="Sahoo L."/>
            <person name="Jayasankar P."/>
            <person name="Meher P.K."/>
            <person name="Koringa P.G."/>
            <person name="Iquebal M.A."/>
            <person name="Das S.P."/>
            <person name="Bit A."/>
            <person name="Patnaik S."/>
            <person name="Patel N."/>
            <person name="Shah T.M."/>
            <person name="Hinsu A."/>
            <person name="Jena J.K."/>
        </authorList>
    </citation>
    <scope>NUCLEOTIDE SEQUENCE</scope>
    <source>
        <strain evidence="2">CIFAMagur01</strain>
        <tissue evidence="2">Testis</tissue>
    </source>
</reference>
<evidence type="ECO:0000313" key="3">
    <source>
        <dbReference type="Proteomes" id="UP000727407"/>
    </source>
</evidence>
<feature type="region of interest" description="Disordered" evidence="1">
    <location>
        <begin position="96"/>
        <end position="126"/>
    </location>
</feature>
<evidence type="ECO:0000256" key="1">
    <source>
        <dbReference type="SAM" id="MobiDB-lite"/>
    </source>
</evidence>
<organism evidence="2 3">
    <name type="scientific">Clarias magur</name>
    <name type="common">Asian catfish</name>
    <name type="synonym">Macropteronotus magur</name>
    <dbReference type="NCBI Taxonomy" id="1594786"/>
    <lineage>
        <taxon>Eukaryota</taxon>
        <taxon>Metazoa</taxon>
        <taxon>Chordata</taxon>
        <taxon>Craniata</taxon>
        <taxon>Vertebrata</taxon>
        <taxon>Euteleostomi</taxon>
        <taxon>Actinopterygii</taxon>
        <taxon>Neopterygii</taxon>
        <taxon>Teleostei</taxon>
        <taxon>Ostariophysi</taxon>
        <taxon>Siluriformes</taxon>
        <taxon>Clariidae</taxon>
        <taxon>Clarias</taxon>
    </lineage>
</organism>
<keyword evidence="3" id="KW-1185">Reference proteome</keyword>
<proteinExistence type="predicted"/>
<comment type="caution">
    <text evidence="2">The sequence shown here is derived from an EMBL/GenBank/DDBJ whole genome shotgun (WGS) entry which is preliminary data.</text>
</comment>
<feature type="compositionally biased region" description="Basic residues" evidence="1">
    <location>
        <begin position="42"/>
        <end position="56"/>
    </location>
</feature>
<sequence>MTIFACISSGPFANSAAIREPRASQAWCPHASMLVDWNTRPARGRRLPGPRGRHGHGSSSPTRGFASHYTGGIWRGVSSATPAWCPIIGSRRRPVTCRSLSRSENAPGRAAQPPLFDPPSVRPTREGLVLERRIPRLGRRPALREERS</sequence>
<feature type="region of interest" description="Disordered" evidence="1">
    <location>
        <begin position="41"/>
        <end position="64"/>
    </location>
</feature>
<name>A0A8J4TZ23_CLAMG</name>
<protein>
    <submittedName>
        <fullName evidence="2">Mannonate dehydratase 2</fullName>
    </submittedName>
</protein>
<dbReference type="AlphaFoldDB" id="A0A8J4TZ23"/>